<dbReference type="EMBL" id="NBBI01000002">
    <property type="protein sequence ID" value="OWK31287.1"/>
    <property type="molecule type" value="Genomic_DNA"/>
</dbReference>
<evidence type="ECO:0000313" key="3">
    <source>
        <dbReference type="Proteomes" id="UP000197290"/>
    </source>
</evidence>
<name>A0A245ZNI0_9SPHN</name>
<dbReference type="AlphaFoldDB" id="A0A245ZNI0"/>
<gene>
    <name evidence="2" type="ORF">SPDO_12940</name>
</gene>
<organism evidence="2 3">
    <name type="scientific">Sphingomonas dokdonensis</name>
    <dbReference type="NCBI Taxonomy" id="344880"/>
    <lineage>
        <taxon>Bacteria</taxon>
        <taxon>Pseudomonadati</taxon>
        <taxon>Pseudomonadota</taxon>
        <taxon>Alphaproteobacteria</taxon>
        <taxon>Sphingomonadales</taxon>
        <taxon>Sphingomonadaceae</taxon>
        <taxon>Sphingomonas</taxon>
    </lineage>
</organism>
<dbReference type="Pfam" id="PF18870">
    <property type="entry name" value="HEPN_RES_NTD1"/>
    <property type="match status" value="1"/>
</dbReference>
<dbReference type="InterPro" id="IPR041206">
    <property type="entry name" value="HEPN/RES_NTD1"/>
</dbReference>
<comment type="caution">
    <text evidence="2">The sequence shown here is derived from an EMBL/GenBank/DDBJ whole genome shotgun (WGS) entry which is preliminary data.</text>
</comment>
<dbReference type="OrthoDB" id="648213at2"/>
<dbReference type="Proteomes" id="UP000197290">
    <property type="component" value="Unassembled WGS sequence"/>
</dbReference>
<dbReference type="Pfam" id="PF08808">
    <property type="entry name" value="RES"/>
    <property type="match status" value="1"/>
</dbReference>
<protein>
    <submittedName>
        <fullName evidence="2">RES domain protein</fullName>
    </submittedName>
</protein>
<proteinExistence type="predicted"/>
<feature type="domain" description="RES" evidence="1">
    <location>
        <begin position="232"/>
        <end position="388"/>
    </location>
</feature>
<dbReference type="InterPro" id="IPR014914">
    <property type="entry name" value="RES_dom"/>
</dbReference>
<evidence type="ECO:0000313" key="2">
    <source>
        <dbReference type="EMBL" id="OWK31287.1"/>
    </source>
</evidence>
<keyword evidence="3" id="KW-1185">Reference proteome</keyword>
<evidence type="ECO:0000259" key="1">
    <source>
        <dbReference type="SMART" id="SM00953"/>
    </source>
</evidence>
<reference evidence="2 3" key="1">
    <citation type="submission" date="2017-03" db="EMBL/GenBank/DDBJ databases">
        <title>Genome sequence of Sphingomonas dokdonensis DSM 21029.</title>
        <authorList>
            <person name="Poehlein A."/>
            <person name="Wuebbeler J.H."/>
            <person name="Steinbuechel A."/>
            <person name="Daniel R."/>
        </authorList>
    </citation>
    <scope>NUCLEOTIDE SEQUENCE [LARGE SCALE GENOMIC DNA]</scope>
    <source>
        <strain evidence="2 3">DSM 21029</strain>
    </source>
</reference>
<dbReference type="SMART" id="SM00953">
    <property type="entry name" value="RES"/>
    <property type="match status" value="1"/>
</dbReference>
<sequence>MGHFSELAIMEEDQSLRLSHIDGKTVCTACFGDPHLKKAVADNAVANACDYCGALGKGVVAAPLTAVLEFMLPQIELEYASADQILPQDPETKDRMFPEDEFDARELLETYIELELPNDYDCSLVADIADALPEQDWCLLNPLGTPDDEAIGNSWEAFKNVVKHRRRFFFLQHKDRDLDHDLTWGEAAYDVPELLERIGRFAHDHRLIIRLAVGSLWFRVQELGVGEHDFSPRRMGPPPYELANMPNRMSPAGIPMFYGAIDQATALAEVADQNARFASARFETLKDVLVLDVRRAPDVPSLFDPEFAKDRAVAMFMHSFIDDFRAQIDRKRRPHVDYLPTQVITEYFRTAVSGGDDEPVLGVLYSSTKNGRDAIVLFAENSDVVPGDADKTESDDDLWLRVVEYDEIDHVAAAAAPPAPDLKGHRAGEA</sequence>
<dbReference type="RefSeq" id="WP_088366647.1">
    <property type="nucleotide sequence ID" value="NZ_NBBI01000002.1"/>
</dbReference>
<accession>A0A245ZNI0</accession>